<evidence type="ECO:0000313" key="10">
    <source>
        <dbReference type="EMBL" id="TRY68546.1"/>
    </source>
</evidence>
<keyword evidence="8" id="KW-0472">Membrane</keyword>
<name>A0A553NSX9_TIGCA</name>
<comment type="subcellular location">
    <subcellularLocation>
        <location evidence="1">Golgi apparatus membrane</location>
        <topology evidence="1">Single-pass type II membrane protein</topology>
    </subcellularLocation>
</comment>
<dbReference type="PANTHER" id="PTHR14647">
    <property type="entry name" value="GALACTOSE-3-O-SULFOTRANSFERASE"/>
    <property type="match status" value="1"/>
</dbReference>
<dbReference type="STRING" id="6832.A0A553NSX9"/>
<dbReference type="GO" id="GO:0009247">
    <property type="term" value="P:glycolipid biosynthetic process"/>
    <property type="evidence" value="ECO:0007669"/>
    <property type="project" value="InterPro"/>
</dbReference>
<evidence type="ECO:0000256" key="5">
    <source>
        <dbReference type="ARBA" id="ARBA00022968"/>
    </source>
</evidence>
<dbReference type="InterPro" id="IPR009729">
    <property type="entry name" value="Gal-3-0_sulfotransfrase"/>
</dbReference>
<dbReference type="Proteomes" id="UP000318571">
    <property type="component" value="Chromosome 1"/>
</dbReference>
<evidence type="ECO:0000256" key="6">
    <source>
        <dbReference type="ARBA" id="ARBA00022989"/>
    </source>
</evidence>
<sequence length="349" mass="40657">MRSTFALLFAAGIGVTFFYLGWLRVLSLDSIQFVRTNRLFRPSIDGQDLGPVKKVGFLKTHKTASSTIQNIILRYGLNHNLTFVLPSSGNYLVGPGSRSDPFQAHWLQNVPWHRKLTSTHQYDVIALHTRWNYDQFKSKDPKYRANRLGGFLGLNQQLWDLGVDLDISRDKKDIEWHIQRLSQQFDLVLITDRIDESLVLLAQLLRVPLSEMVSLKMNSRKKTAKLELSEADQKLLQDLQSGEIKLYRYFKERLLKQIQIFGQSKMKNQVEELKKLQLSAHNNCVLSEADKNSLKGTKFEPYHPDTIAYRVKEDNIDCVQMATAELHLIDMIREKMKAWWFRMVHQQRP</sequence>
<evidence type="ECO:0000256" key="7">
    <source>
        <dbReference type="ARBA" id="ARBA00023034"/>
    </source>
</evidence>
<organism evidence="10 11">
    <name type="scientific">Tigriopus californicus</name>
    <name type="common">Marine copepod</name>
    <dbReference type="NCBI Taxonomy" id="6832"/>
    <lineage>
        <taxon>Eukaryota</taxon>
        <taxon>Metazoa</taxon>
        <taxon>Ecdysozoa</taxon>
        <taxon>Arthropoda</taxon>
        <taxon>Crustacea</taxon>
        <taxon>Multicrustacea</taxon>
        <taxon>Hexanauplia</taxon>
        <taxon>Copepoda</taxon>
        <taxon>Harpacticoida</taxon>
        <taxon>Harpacticidae</taxon>
        <taxon>Tigriopus</taxon>
    </lineage>
</organism>
<evidence type="ECO:0000256" key="8">
    <source>
        <dbReference type="ARBA" id="ARBA00023136"/>
    </source>
</evidence>
<comment type="caution">
    <text evidence="10">The sequence shown here is derived from an EMBL/GenBank/DDBJ whole genome shotgun (WGS) entry which is preliminary data.</text>
</comment>
<keyword evidence="4" id="KW-0812">Transmembrane</keyword>
<keyword evidence="5" id="KW-0735">Signal-anchor</keyword>
<proteinExistence type="inferred from homology"/>
<evidence type="ECO:0000256" key="9">
    <source>
        <dbReference type="ARBA" id="ARBA00023180"/>
    </source>
</evidence>
<reference evidence="10 11" key="1">
    <citation type="journal article" date="2018" name="Nat. Ecol. Evol.">
        <title>Genomic signatures of mitonuclear coevolution across populations of Tigriopus californicus.</title>
        <authorList>
            <person name="Barreto F.S."/>
            <person name="Watson E.T."/>
            <person name="Lima T.G."/>
            <person name="Willett C.S."/>
            <person name="Edmands S."/>
            <person name="Li W."/>
            <person name="Burton R.S."/>
        </authorList>
    </citation>
    <scope>NUCLEOTIDE SEQUENCE [LARGE SCALE GENOMIC DNA]</scope>
    <source>
        <strain evidence="10 11">San Diego</strain>
    </source>
</reference>
<evidence type="ECO:0000256" key="4">
    <source>
        <dbReference type="ARBA" id="ARBA00022692"/>
    </source>
</evidence>
<keyword evidence="3" id="KW-0808">Transferase</keyword>
<dbReference type="PANTHER" id="PTHR14647:SF87">
    <property type="entry name" value="PUTATIVE-RELATED"/>
    <property type="match status" value="1"/>
</dbReference>
<evidence type="ECO:0008006" key="12">
    <source>
        <dbReference type="Google" id="ProtNLM"/>
    </source>
</evidence>
<evidence type="ECO:0000256" key="3">
    <source>
        <dbReference type="ARBA" id="ARBA00022679"/>
    </source>
</evidence>
<evidence type="ECO:0000313" key="11">
    <source>
        <dbReference type="Proteomes" id="UP000318571"/>
    </source>
</evidence>
<keyword evidence="6" id="KW-1133">Transmembrane helix</keyword>
<accession>A0A553NSX9</accession>
<keyword evidence="7" id="KW-0333">Golgi apparatus</keyword>
<keyword evidence="11" id="KW-1185">Reference proteome</keyword>
<dbReference type="Pfam" id="PF06990">
    <property type="entry name" value="Gal-3-0_sulfotr"/>
    <property type="match status" value="2"/>
</dbReference>
<dbReference type="Gene3D" id="3.40.50.300">
    <property type="entry name" value="P-loop containing nucleotide triphosphate hydrolases"/>
    <property type="match status" value="2"/>
</dbReference>
<gene>
    <name evidence="10" type="ORF">TCAL_06217</name>
</gene>
<dbReference type="GO" id="GO:0001733">
    <property type="term" value="F:galactosylceramide sulfotransferase activity"/>
    <property type="evidence" value="ECO:0007669"/>
    <property type="project" value="InterPro"/>
</dbReference>
<dbReference type="GO" id="GO:0000139">
    <property type="term" value="C:Golgi membrane"/>
    <property type="evidence" value="ECO:0007669"/>
    <property type="project" value="UniProtKB-SubCell"/>
</dbReference>
<dbReference type="AlphaFoldDB" id="A0A553NSX9"/>
<keyword evidence="9" id="KW-0325">Glycoprotein</keyword>
<comment type="similarity">
    <text evidence="2">Belongs to the galactose-3-O-sulfotransferase family.</text>
</comment>
<dbReference type="InterPro" id="IPR027417">
    <property type="entry name" value="P-loop_NTPase"/>
</dbReference>
<dbReference type="OMA" id="DIEWHIQ"/>
<evidence type="ECO:0000256" key="1">
    <source>
        <dbReference type="ARBA" id="ARBA00004323"/>
    </source>
</evidence>
<dbReference type="EMBL" id="VCGU01000010">
    <property type="protein sequence ID" value="TRY68546.1"/>
    <property type="molecule type" value="Genomic_DNA"/>
</dbReference>
<protein>
    <recommendedName>
        <fullName evidence="12">Sulfotransferase domain-containing protein</fullName>
    </recommendedName>
</protein>
<evidence type="ECO:0000256" key="2">
    <source>
        <dbReference type="ARBA" id="ARBA00008124"/>
    </source>
</evidence>